<dbReference type="GO" id="GO:0005524">
    <property type="term" value="F:ATP binding"/>
    <property type="evidence" value="ECO:0007669"/>
    <property type="project" value="UniProtKB-KW"/>
</dbReference>
<dbReference type="SUPFAM" id="SSF55874">
    <property type="entry name" value="ATPase domain of HSP90 chaperone/DNA topoisomerase II/histidine kinase"/>
    <property type="match status" value="1"/>
</dbReference>
<dbReference type="PRINTS" id="PR00344">
    <property type="entry name" value="BCTRLSENSOR"/>
</dbReference>
<organism evidence="16 17">
    <name type="scientific">Paenibacillus mucilaginosus (strain KNP414)</name>
    <dbReference type="NCBI Taxonomy" id="1036673"/>
    <lineage>
        <taxon>Bacteria</taxon>
        <taxon>Bacillati</taxon>
        <taxon>Bacillota</taxon>
        <taxon>Bacilli</taxon>
        <taxon>Bacillales</taxon>
        <taxon>Paenibacillaceae</taxon>
        <taxon>Paenibacillus</taxon>
    </lineage>
</organism>
<evidence type="ECO:0000256" key="1">
    <source>
        <dbReference type="ARBA" id="ARBA00000085"/>
    </source>
</evidence>
<keyword evidence="11 13" id="KW-0472">Membrane</keyword>
<dbReference type="HOGENOM" id="CLU_000445_89_6_9"/>
<dbReference type="Pfam" id="PF00672">
    <property type="entry name" value="HAMP"/>
    <property type="match status" value="1"/>
</dbReference>
<comment type="catalytic activity">
    <reaction evidence="1">
        <text>ATP + protein L-histidine = ADP + protein N-phospho-L-histidine.</text>
        <dbReference type="EC" id="2.7.13.3"/>
    </reaction>
</comment>
<keyword evidence="7" id="KW-0547">Nucleotide-binding</keyword>
<evidence type="ECO:0000256" key="10">
    <source>
        <dbReference type="ARBA" id="ARBA00023012"/>
    </source>
</evidence>
<dbReference type="EC" id="2.7.13.3" evidence="3"/>
<keyword evidence="10" id="KW-0902">Two-component regulatory system</keyword>
<dbReference type="Pfam" id="PF02518">
    <property type="entry name" value="HATPase_c"/>
    <property type="match status" value="1"/>
</dbReference>
<reference evidence="16 17" key="2">
    <citation type="journal article" date="2013" name="Genome Announc.">
        <title>Genome Sequence of Growth-Improving Paenibacillus mucilaginosus Strain KNP414.</title>
        <authorList>
            <person name="Lu J.J."/>
            <person name="Wang J.F."/>
            <person name="Hu X.F."/>
        </authorList>
    </citation>
    <scope>NUCLEOTIDE SEQUENCE [LARGE SCALE GENOMIC DNA]</scope>
    <source>
        <strain evidence="16 17">KNP414</strain>
    </source>
</reference>
<dbReference type="SMART" id="SM00304">
    <property type="entry name" value="HAMP"/>
    <property type="match status" value="1"/>
</dbReference>
<dbReference type="CDD" id="cd00082">
    <property type="entry name" value="HisKA"/>
    <property type="match status" value="1"/>
</dbReference>
<dbReference type="PROSITE" id="PS50885">
    <property type="entry name" value="HAMP"/>
    <property type="match status" value="1"/>
</dbReference>
<evidence type="ECO:0000256" key="13">
    <source>
        <dbReference type="SAM" id="Phobius"/>
    </source>
</evidence>
<dbReference type="InterPro" id="IPR003594">
    <property type="entry name" value="HATPase_dom"/>
</dbReference>
<reference evidence="17" key="1">
    <citation type="submission" date="2011-06" db="EMBL/GenBank/DDBJ databases">
        <title>Complete genome sequence of Paenibacillus mucilaginosus KNP414.</title>
        <authorList>
            <person name="Wang J."/>
            <person name="Hu S."/>
            <person name="Hu X."/>
            <person name="Zhang B."/>
            <person name="Dong D."/>
            <person name="Zhang S."/>
            <person name="Zhao K."/>
            <person name="Wu D."/>
        </authorList>
    </citation>
    <scope>NUCLEOTIDE SEQUENCE [LARGE SCALE GENOMIC DNA]</scope>
    <source>
        <strain evidence="17">KNP414</strain>
    </source>
</reference>
<dbReference type="GO" id="GO:0005886">
    <property type="term" value="C:plasma membrane"/>
    <property type="evidence" value="ECO:0007669"/>
    <property type="project" value="UniProtKB-SubCell"/>
</dbReference>
<evidence type="ECO:0000256" key="8">
    <source>
        <dbReference type="ARBA" id="ARBA00022777"/>
    </source>
</evidence>
<name>F8FIT3_PAEMK</name>
<dbReference type="GO" id="GO:0000155">
    <property type="term" value="F:phosphorelay sensor kinase activity"/>
    <property type="evidence" value="ECO:0007669"/>
    <property type="project" value="InterPro"/>
</dbReference>
<dbReference type="EMBL" id="CP002869">
    <property type="protein sequence ID" value="AEI46311.1"/>
    <property type="molecule type" value="Genomic_DNA"/>
</dbReference>
<dbReference type="FunFam" id="1.10.287.130:FF:000001">
    <property type="entry name" value="Two-component sensor histidine kinase"/>
    <property type="match status" value="1"/>
</dbReference>
<keyword evidence="9" id="KW-0067">ATP-binding</keyword>
<dbReference type="PANTHER" id="PTHR43711:SF1">
    <property type="entry name" value="HISTIDINE KINASE 1"/>
    <property type="match status" value="1"/>
</dbReference>
<evidence type="ECO:0000256" key="11">
    <source>
        <dbReference type="ARBA" id="ARBA00023136"/>
    </source>
</evidence>
<evidence type="ECO:0000256" key="7">
    <source>
        <dbReference type="ARBA" id="ARBA00022741"/>
    </source>
</evidence>
<evidence type="ECO:0000256" key="2">
    <source>
        <dbReference type="ARBA" id="ARBA00004651"/>
    </source>
</evidence>
<keyword evidence="13" id="KW-1133">Transmembrane helix</keyword>
<evidence type="ECO:0000313" key="16">
    <source>
        <dbReference type="EMBL" id="AEI46311.1"/>
    </source>
</evidence>
<dbReference type="CDD" id="cd00075">
    <property type="entry name" value="HATPase"/>
    <property type="match status" value="1"/>
</dbReference>
<evidence type="ECO:0000259" key="14">
    <source>
        <dbReference type="PROSITE" id="PS50109"/>
    </source>
</evidence>
<dbReference type="Proteomes" id="UP000006620">
    <property type="component" value="Chromosome"/>
</dbReference>
<keyword evidence="13" id="KW-0812">Transmembrane</keyword>
<keyword evidence="4" id="KW-1003">Cell membrane</keyword>
<dbReference type="SMART" id="SM00388">
    <property type="entry name" value="HisKA"/>
    <property type="match status" value="1"/>
</dbReference>
<keyword evidence="6" id="KW-0808">Transferase</keyword>
<feature type="transmembrane region" description="Helical" evidence="13">
    <location>
        <begin position="20"/>
        <end position="44"/>
    </location>
</feature>
<comment type="subcellular location">
    <subcellularLocation>
        <location evidence="2">Cell membrane</location>
        <topology evidence="2">Multi-pass membrane protein</topology>
    </subcellularLocation>
</comment>
<protein>
    <recommendedName>
        <fullName evidence="3">histidine kinase</fullName>
        <ecNumber evidence="3">2.7.13.3</ecNumber>
    </recommendedName>
</protein>
<dbReference type="Gene3D" id="6.10.340.10">
    <property type="match status" value="1"/>
</dbReference>
<feature type="domain" description="HAMP" evidence="15">
    <location>
        <begin position="263"/>
        <end position="316"/>
    </location>
</feature>
<dbReference type="InterPro" id="IPR050736">
    <property type="entry name" value="Sensor_HK_Regulatory"/>
</dbReference>
<dbReference type="PATRIC" id="fig|1036673.3.peg.7297"/>
<dbReference type="InterPro" id="IPR004358">
    <property type="entry name" value="Sig_transdc_His_kin-like_C"/>
</dbReference>
<dbReference type="PANTHER" id="PTHR43711">
    <property type="entry name" value="TWO-COMPONENT HISTIDINE KINASE"/>
    <property type="match status" value="1"/>
</dbReference>
<dbReference type="SUPFAM" id="SSF158472">
    <property type="entry name" value="HAMP domain-like"/>
    <property type="match status" value="1"/>
</dbReference>
<dbReference type="Gene3D" id="1.10.287.130">
    <property type="match status" value="1"/>
</dbReference>
<dbReference type="PROSITE" id="PS50109">
    <property type="entry name" value="HIS_KIN"/>
    <property type="match status" value="1"/>
</dbReference>
<evidence type="ECO:0000256" key="3">
    <source>
        <dbReference type="ARBA" id="ARBA00012438"/>
    </source>
</evidence>
<evidence type="ECO:0000256" key="5">
    <source>
        <dbReference type="ARBA" id="ARBA00022553"/>
    </source>
</evidence>
<dbReference type="InterPro" id="IPR036097">
    <property type="entry name" value="HisK_dim/P_sf"/>
</dbReference>
<feature type="transmembrane region" description="Helical" evidence="13">
    <location>
        <begin position="240"/>
        <end position="262"/>
    </location>
</feature>
<dbReference type="InterPro" id="IPR003660">
    <property type="entry name" value="HAMP_dom"/>
</dbReference>
<dbReference type="KEGG" id="pms:KNP414_07825"/>
<dbReference type="InterPro" id="IPR003661">
    <property type="entry name" value="HisK_dim/P_dom"/>
</dbReference>
<evidence type="ECO:0000259" key="15">
    <source>
        <dbReference type="PROSITE" id="PS50885"/>
    </source>
</evidence>
<gene>
    <name evidence="16" type="ordered locus">KNP414_07825</name>
</gene>
<feature type="compositionally biased region" description="Low complexity" evidence="12">
    <location>
        <begin position="116"/>
        <end position="133"/>
    </location>
</feature>
<dbReference type="AlphaFoldDB" id="F8FIT3"/>
<evidence type="ECO:0000256" key="6">
    <source>
        <dbReference type="ARBA" id="ARBA00022679"/>
    </source>
</evidence>
<evidence type="ECO:0000256" key="9">
    <source>
        <dbReference type="ARBA" id="ARBA00022840"/>
    </source>
</evidence>
<evidence type="ECO:0000313" key="17">
    <source>
        <dbReference type="Proteomes" id="UP000006620"/>
    </source>
</evidence>
<feature type="region of interest" description="Disordered" evidence="12">
    <location>
        <begin position="77"/>
        <end position="144"/>
    </location>
</feature>
<proteinExistence type="predicted"/>
<dbReference type="SUPFAM" id="SSF47384">
    <property type="entry name" value="Homodimeric domain of signal transducing histidine kinase"/>
    <property type="match status" value="1"/>
</dbReference>
<dbReference type="Gene3D" id="3.30.565.10">
    <property type="entry name" value="Histidine kinase-like ATPase, C-terminal domain"/>
    <property type="match status" value="1"/>
</dbReference>
<dbReference type="InterPro" id="IPR005467">
    <property type="entry name" value="His_kinase_dom"/>
</dbReference>
<dbReference type="CDD" id="cd06225">
    <property type="entry name" value="HAMP"/>
    <property type="match status" value="1"/>
</dbReference>
<evidence type="ECO:0000256" key="4">
    <source>
        <dbReference type="ARBA" id="ARBA00022475"/>
    </source>
</evidence>
<dbReference type="Pfam" id="PF00512">
    <property type="entry name" value="HisKA"/>
    <property type="match status" value="1"/>
</dbReference>
<dbReference type="SMART" id="SM00387">
    <property type="entry name" value="HATPase_c"/>
    <property type="match status" value="1"/>
</dbReference>
<sequence length="554" mass="59516">MRGAGNRRRSLVPERGSLRIQLLSRSLLILAVLLTFIGVFQYVVMKDFIYRNKAETMQRQMMSIPRDLLQGDAAVQERPMQGNPGQGASQPGSTGGGQPSSAADGGTAGGAGSTGQAGVQDGNAGQAAGAGSATQGGGGRRQPWVFPDSAVARIDANGEFTVLTNWPGSAEPPKLDPAQYSEALNRKSGPGPNYWILPDSAGVEQLVVVQAVPSGPGRTDTLVQISTPTGTMKDVLIRQLLTFLLLSVLAMAAGLIGFLPVLRRTLVPLNNMVSTVEQIDAGNLATRFPAYQGQHEIDRLAESFNGMLERLETSFEAEKELKEGMRRFVADASHELRTPLTSIHGFLEVLLRGAAHHPEQLDKALKSMHGESARMNKLVNDLLQLAKLDRTPHIELKEGSLEGVLREMEPQLRLLAGSRELELQLEPDTRCSFDADKIKQVVLNLFHNAVQHTDAEQGRIRIAAGPSKEGVALSVQDNGPGIGAAHLPHLFDRFYRSDSSRTRKYGGAGLGLAITKSIVEAHGGTIGVSSIEGEGSTFQVILPKHPLSLPEERK</sequence>
<keyword evidence="8 16" id="KW-0418">Kinase</keyword>
<dbReference type="InterPro" id="IPR036890">
    <property type="entry name" value="HATPase_C_sf"/>
</dbReference>
<feature type="compositionally biased region" description="Gly residues" evidence="12">
    <location>
        <begin position="106"/>
        <end position="115"/>
    </location>
</feature>
<feature type="domain" description="Histidine kinase" evidence="14">
    <location>
        <begin position="331"/>
        <end position="546"/>
    </location>
</feature>
<keyword evidence="5" id="KW-0597">Phosphoprotein</keyword>
<evidence type="ECO:0000256" key="12">
    <source>
        <dbReference type="SAM" id="MobiDB-lite"/>
    </source>
</evidence>
<accession>F8FIT3</accession>
<dbReference type="RefSeq" id="WP_013921458.1">
    <property type="nucleotide sequence ID" value="NC_015690.1"/>
</dbReference>
<dbReference type="FunFam" id="3.30.565.10:FF:000006">
    <property type="entry name" value="Sensor histidine kinase WalK"/>
    <property type="match status" value="1"/>
</dbReference>